<keyword evidence="2 6" id="KW-0963">Cytoplasm</keyword>
<evidence type="ECO:0000256" key="4">
    <source>
        <dbReference type="ARBA" id="ARBA00022801"/>
    </source>
</evidence>
<dbReference type="GO" id="GO:0008855">
    <property type="term" value="F:exodeoxyribonuclease VII activity"/>
    <property type="evidence" value="ECO:0007669"/>
    <property type="project" value="UniProtKB-UniRule"/>
</dbReference>
<evidence type="ECO:0000256" key="2">
    <source>
        <dbReference type="ARBA" id="ARBA00022490"/>
    </source>
</evidence>
<name>A0A6J4MUZ4_9BACT</name>
<keyword evidence="3 6" id="KW-0540">Nuclease</keyword>
<comment type="similarity">
    <text evidence="1 6">Belongs to the XseB family.</text>
</comment>
<dbReference type="InterPro" id="IPR037004">
    <property type="entry name" value="Exonuc_VII_ssu_sf"/>
</dbReference>
<evidence type="ECO:0000256" key="5">
    <source>
        <dbReference type="ARBA" id="ARBA00022839"/>
    </source>
</evidence>
<comment type="function">
    <text evidence="6">Bidirectionally degrades single-stranded DNA into large acid-insoluble oligonucleotides, which are then degraded further into small acid-soluble oligonucleotides.</text>
</comment>
<dbReference type="GO" id="GO:0006308">
    <property type="term" value="P:DNA catabolic process"/>
    <property type="evidence" value="ECO:0007669"/>
    <property type="project" value="UniProtKB-UniRule"/>
</dbReference>
<comment type="subunit">
    <text evidence="6">Heterooligomer composed of large and small subunits.</text>
</comment>
<organism evidence="7">
    <name type="scientific">uncultured Gemmatimonadota bacterium</name>
    <dbReference type="NCBI Taxonomy" id="203437"/>
    <lineage>
        <taxon>Bacteria</taxon>
        <taxon>Pseudomonadati</taxon>
        <taxon>Gemmatimonadota</taxon>
        <taxon>environmental samples</taxon>
    </lineage>
</organism>
<dbReference type="NCBIfam" id="TIGR01280">
    <property type="entry name" value="xseB"/>
    <property type="match status" value="1"/>
</dbReference>
<evidence type="ECO:0000313" key="7">
    <source>
        <dbReference type="EMBL" id="CAA9367989.1"/>
    </source>
</evidence>
<gene>
    <name evidence="6" type="primary">xseB</name>
    <name evidence="7" type="ORF">AVDCRST_MAG68-5485</name>
</gene>
<dbReference type="HAMAP" id="MF_00337">
    <property type="entry name" value="Exonuc_7_S"/>
    <property type="match status" value="1"/>
</dbReference>
<protein>
    <recommendedName>
        <fullName evidence="6">Exodeoxyribonuclease 7 small subunit</fullName>
        <ecNumber evidence="6">3.1.11.6</ecNumber>
    </recommendedName>
    <alternativeName>
        <fullName evidence="6">Exodeoxyribonuclease VII small subunit</fullName>
        <shortName evidence="6">Exonuclease VII small subunit</shortName>
    </alternativeName>
</protein>
<dbReference type="GO" id="GO:0009318">
    <property type="term" value="C:exodeoxyribonuclease VII complex"/>
    <property type="evidence" value="ECO:0007669"/>
    <property type="project" value="UniProtKB-UniRule"/>
</dbReference>
<reference evidence="7" key="1">
    <citation type="submission" date="2020-02" db="EMBL/GenBank/DDBJ databases">
        <authorList>
            <person name="Meier V. D."/>
        </authorList>
    </citation>
    <scope>NUCLEOTIDE SEQUENCE</scope>
    <source>
        <strain evidence="7">AVDCRST_MAG68</strain>
    </source>
</reference>
<evidence type="ECO:0000256" key="6">
    <source>
        <dbReference type="HAMAP-Rule" id="MF_00337"/>
    </source>
</evidence>
<dbReference type="PANTHER" id="PTHR34137:SF1">
    <property type="entry name" value="EXODEOXYRIBONUCLEASE 7 SMALL SUBUNIT"/>
    <property type="match status" value="1"/>
</dbReference>
<dbReference type="EMBL" id="CADCTW010000230">
    <property type="protein sequence ID" value="CAA9367989.1"/>
    <property type="molecule type" value="Genomic_DNA"/>
</dbReference>
<evidence type="ECO:0000256" key="1">
    <source>
        <dbReference type="ARBA" id="ARBA00009998"/>
    </source>
</evidence>
<keyword evidence="4 6" id="KW-0378">Hydrolase</keyword>
<sequence length="83" mass="8893">MKQPSPATGAVPTFEAALERLTEIVSRIEGEPLELEESLALFEEGVGLLREMEGVLDGAEGRIHQLMDDGAGGHRFADFAGEP</sequence>
<proteinExistence type="inferred from homology"/>
<accession>A0A6J4MUZ4</accession>
<dbReference type="PANTHER" id="PTHR34137">
    <property type="entry name" value="EXODEOXYRIBONUCLEASE 7 SMALL SUBUNIT"/>
    <property type="match status" value="1"/>
</dbReference>
<dbReference type="AlphaFoldDB" id="A0A6J4MUZ4"/>
<dbReference type="Pfam" id="PF02609">
    <property type="entry name" value="Exonuc_VII_S"/>
    <property type="match status" value="1"/>
</dbReference>
<dbReference type="Gene3D" id="1.10.287.1040">
    <property type="entry name" value="Exonuclease VII, small subunit"/>
    <property type="match status" value="1"/>
</dbReference>
<dbReference type="EC" id="3.1.11.6" evidence="6"/>
<evidence type="ECO:0000256" key="3">
    <source>
        <dbReference type="ARBA" id="ARBA00022722"/>
    </source>
</evidence>
<dbReference type="GO" id="GO:0005829">
    <property type="term" value="C:cytosol"/>
    <property type="evidence" value="ECO:0007669"/>
    <property type="project" value="TreeGrafter"/>
</dbReference>
<comment type="catalytic activity">
    <reaction evidence="6">
        <text>Exonucleolytic cleavage in either 5'- to 3'- or 3'- to 5'-direction to yield nucleoside 5'-phosphates.</text>
        <dbReference type="EC" id="3.1.11.6"/>
    </reaction>
</comment>
<comment type="subcellular location">
    <subcellularLocation>
        <location evidence="6">Cytoplasm</location>
    </subcellularLocation>
</comment>
<keyword evidence="5 6" id="KW-0269">Exonuclease</keyword>
<dbReference type="SUPFAM" id="SSF116842">
    <property type="entry name" value="XseB-like"/>
    <property type="match status" value="1"/>
</dbReference>
<dbReference type="InterPro" id="IPR003761">
    <property type="entry name" value="Exonuc_VII_S"/>
</dbReference>